<dbReference type="InterPro" id="IPR032093">
    <property type="entry name" value="PhoD_N"/>
</dbReference>
<dbReference type="AlphaFoldDB" id="A0A7G5IHG9"/>
<dbReference type="Gene3D" id="3.60.21.70">
    <property type="entry name" value="PhoD-like phosphatase"/>
    <property type="match status" value="1"/>
</dbReference>
<sequence length="551" mass="59029">MLHGLEKLSLERRALLTGGVALGAGLLLPGRLSAQPLAGFTHGVASGEPGARSMLFWTRFVAPRATPLKLEVATDPRMSRIVARAETVADPANDGCAKVSVSGLEPGRLHYYRFTAPGEGRRGGASSMVGRTKTLPEGGVAMARLAVFSCSNLPYGWFNAYGHAVADDQFDLVVHLGDYLYEYARGKYPSAAETVAGRTINPAGEIVSLSDYHARYASYRADPDLQALHARYPTVTIWDDHESANDTWKGGAENHDPKTQGPWDVRLANATKAHRDWLPISNAPYASYDIGALATLFRLDTRTEGRDRQIELEEVIKAGPDVATALARVRDTTWQAGNRALISPAQDEWLAAGLKASTARGARWQLLAQQVVMGRVNTPLNAMQWAGLNPDKRVASFIGAGVAAAKAGLPMNLDAWDGYPAAKARVLYAAQDANANLVVLSGDSHNAWAFDLDCCGRTSGVEFAGSSVTSPGFEWALRAAPPADVAAGLIAASPQLKWCDTSRRGYMAVMLTQDRASCEWRWSADVRSRNAALAGTSRASVAAGTNRLQLG</sequence>
<dbReference type="PANTHER" id="PTHR43606:SF2">
    <property type="entry name" value="ALKALINE PHOSPHATASE FAMILY PROTEIN (AFU_ORTHOLOGUE AFUA_5G03860)"/>
    <property type="match status" value="1"/>
</dbReference>
<feature type="domain" description="PhoD-like phosphatase metallophosphatase" evidence="1">
    <location>
        <begin position="145"/>
        <end position="520"/>
    </location>
</feature>
<evidence type="ECO:0000259" key="1">
    <source>
        <dbReference type="Pfam" id="PF09423"/>
    </source>
</evidence>
<organism evidence="3 4">
    <name type="scientific">Sandaracinobacteroides saxicola</name>
    <dbReference type="NCBI Taxonomy" id="2759707"/>
    <lineage>
        <taxon>Bacteria</taxon>
        <taxon>Pseudomonadati</taxon>
        <taxon>Pseudomonadota</taxon>
        <taxon>Alphaproteobacteria</taxon>
        <taxon>Sphingomonadales</taxon>
        <taxon>Sphingosinicellaceae</taxon>
        <taxon>Sandaracinobacteroides</taxon>
    </lineage>
</organism>
<accession>A0A7G5IHG9</accession>
<evidence type="ECO:0000313" key="3">
    <source>
        <dbReference type="EMBL" id="QMW22811.1"/>
    </source>
</evidence>
<evidence type="ECO:0000313" key="4">
    <source>
        <dbReference type="Proteomes" id="UP000515292"/>
    </source>
</evidence>
<dbReference type="Proteomes" id="UP000515292">
    <property type="component" value="Chromosome"/>
</dbReference>
<dbReference type="InterPro" id="IPR038607">
    <property type="entry name" value="PhoD-like_sf"/>
</dbReference>
<dbReference type="Pfam" id="PF09423">
    <property type="entry name" value="PhoD"/>
    <property type="match status" value="1"/>
</dbReference>
<dbReference type="InterPro" id="IPR029052">
    <property type="entry name" value="Metallo-depent_PP-like"/>
</dbReference>
<dbReference type="CDD" id="cd07389">
    <property type="entry name" value="MPP_PhoD"/>
    <property type="match status" value="1"/>
</dbReference>
<dbReference type="EMBL" id="CP059851">
    <property type="protein sequence ID" value="QMW22811.1"/>
    <property type="molecule type" value="Genomic_DNA"/>
</dbReference>
<dbReference type="PANTHER" id="PTHR43606">
    <property type="entry name" value="PHOSPHATASE, PUTATIVE (AFU_ORTHOLOGUE AFUA_6G08710)-RELATED"/>
    <property type="match status" value="1"/>
</dbReference>
<reference evidence="3 4" key="1">
    <citation type="submission" date="2020-07" db="EMBL/GenBank/DDBJ databases">
        <title>Complete genome sequence for Sandaracinobacter sp. M6.</title>
        <authorList>
            <person name="Tang Y."/>
            <person name="Liu Q."/>
            <person name="Guo Z."/>
            <person name="Lei P."/>
            <person name="Huang B."/>
        </authorList>
    </citation>
    <scope>NUCLEOTIDE SEQUENCE [LARGE SCALE GENOMIC DNA]</scope>
    <source>
        <strain evidence="3 4">M6</strain>
    </source>
</reference>
<feature type="domain" description="Phospholipase D N-terminal" evidence="2">
    <location>
        <begin position="42"/>
        <end position="134"/>
    </location>
</feature>
<dbReference type="KEGG" id="sand:H3309_16170"/>
<gene>
    <name evidence="3" type="ORF">H3309_16170</name>
</gene>
<dbReference type="Gene3D" id="2.60.40.380">
    <property type="entry name" value="Purple acid phosphatase-like, N-terminal"/>
    <property type="match status" value="1"/>
</dbReference>
<dbReference type="RefSeq" id="WP_182296062.1">
    <property type="nucleotide sequence ID" value="NZ_CP059851.1"/>
</dbReference>
<dbReference type="SUPFAM" id="SSF56300">
    <property type="entry name" value="Metallo-dependent phosphatases"/>
    <property type="match status" value="1"/>
</dbReference>
<dbReference type="InterPro" id="IPR018946">
    <property type="entry name" value="PhoD-like_MPP"/>
</dbReference>
<dbReference type="Pfam" id="PF16655">
    <property type="entry name" value="PhoD_N"/>
    <property type="match status" value="1"/>
</dbReference>
<dbReference type="InterPro" id="IPR052900">
    <property type="entry name" value="Phospholipid_Metab_Enz"/>
</dbReference>
<name>A0A7G5IHG9_9SPHN</name>
<evidence type="ECO:0000259" key="2">
    <source>
        <dbReference type="Pfam" id="PF16655"/>
    </source>
</evidence>
<proteinExistence type="predicted"/>
<keyword evidence="4" id="KW-1185">Reference proteome</keyword>
<protein>
    <submittedName>
        <fullName evidence="3">Alkaline phosphatase D family protein</fullName>
    </submittedName>
</protein>